<comment type="similarity">
    <text evidence="2">Belongs to the bacterial solute-binding protein 5 family.</text>
</comment>
<dbReference type="RefSeq" id="WP_209649494.1">
    <property type="nucleotide sequence ID" value="NZ_JAGGLL010000011.1"/>
</dbReference>
<dbReference type="Gene3D" id="3.90.76.10">
    <property type="entry name" value="Dipeptide-binding Protein, Domain 1"/>
    <property type="match status" value="1"/>
</dbReference>
<keyword evidence="8" id="KW-1185">Reference proteome</keyword>
<evidence type="ECO:0000256" key="4">
    <source>
        <dbReference type="ARBA" id="ARBA00022729"/>
    </source>
</evidence>
<dbReference type="PIRSF" id="PIRSF002741">
    <property type="entry name" value="MppA"/>
    <property type="match status" value="1"/>
</dbReference>
<evidence type="ECO:0000256" key="1">
    <source>
        <dbReference type="ARBA" id="ARBA00004196"/>
    </source>
</evidence>
<evidence type="ECO:0000313" key="7">
    <source>
        <dbReference type="EMBL" id="MBP2021939.1"/>
    </source>
</evidence>
<protein>
    <submittedName>
        <fullName evidence="7">Oligopeptide transport system substrate-binding protein</fullName>
    </submittedName>
</protein>
<evidence type="ECO:0000313" key="8">
    <source>
        <dbReference type="Proteomes" id="UP001519308"/>
    </source>
</evidence>
<organism evidence="7 8">
    <name type="scientific">Clostridium punense</name>
    <dbReference type="NCBI Taxonomy" id="1054297"/>
    <lineage>
        <taxon>Bacteria</taxon>
        <taxon>Bacillati</taxon>
        <taxon>Bacillota</taxon>
        <taxon>Clostridia</taxon>
        <taxon>Eubacteriales</taxon>
        <taxon>Clostridiaceae</taxon>
        <taxon>Clostridium</taxon>
    </lineage>
</organism>
<feature type="signal peptide" evidence="5">
    <location>
        <begin position="1"/>
        <end position="17"/>
    </location>
</feature>
<dbReference type="Proteomes" id="UP001519308">
    <property type="component" value="Unassembled WGS sequence"/>
</dbReference>
<dbReference type="Gene3D" id="3.10.105.10">
    <property type="entry name" value="Dipeptide-binding Protein, Domain 3"/>
    <property type="match status" value="1"/>
</dbReference>
<gene>
    <name evidence="7" type="ORF">J2Z44_001735</name>
</gene>
<dbReference type="InterPro" id="IPR030678">
    <property type="entry name" value="Peptide/Ni-bd"/>
</dbReference>
<dbReference type="CDD" id="cd08504">
    <property type="entry name" value="PBP2_OppA"/>
    <property type="match status" value="1"/>
</dbReference>
<dbReference type="PANTHER" id="PTHR30290:SF10">
    <property type="entry name" value="PERIPLASMIC OLIGOPEPTIDE-BINDING PROTEIN-RELATED"/>
    <property type="match status" value="1"/>
</dbReference>
<accession>A0ABS4K2C9</accession>
<evidence type="ECO:0000259" key="6">
    <source>
        <dbReference type="Pfam" id="PF00496"/>
    </source>
</evidence>
<dbReference type="EMBL" id="JAGGLL010000011">
    <property type="protein sequence ID" value="MBP2021939.1"/>
    <property type="molecule type" value="Genomic_DNA"/>
</dbReference>
<dbReference type="Pfam" id="PF00496">
    <property type="entry name" value="SBP_bac_5"/>
    <property type="match status" value="1"/>
</dbReference>
<dbReference type="InterPro" id="IPR039424">
    <property type="entry name" value="SBP_5"/>
</dbReference>
<comment type="subcellular location">
    <subcellularLocation>
        <location evidence="1">Cell envelope</location>
    </subcellularLocation>
</comment>
<evidence type="ECO:0000256" key="2">
    <source>
        <dbReference type="ARBA" id="ARBA00005695"/>
    </source>
</evidence>
<dbReference type="PANTHER" id="PTHR30290">
    <property type="entry name" value="PERIPLASMIC BINDING COMPONENT OF ABC TRANSPORTER"/>
    <property type="match status" value="1"/>
</dbReference>
<name>A0ABS4K2C9_9CLOT</name>
<dbReference type="SUPFAM" id="SSF53850">
    <property type="entry name" value="Periplasmic binding protein-like II"/>
    <property type="match status" value="1"/>
</dbReference>
<evidence type="ECO:0000256" key="3">
    <source>
        <dbReference type="ARBA" id="ARBA00022448"/>
    </source>
</evidence>
<sequence>MKSKRILATLLTLSLTAGLLVGCGQKATNEGGGAAATNMDKEQYLNVTLAAEPKSLDASKSSDMYSSQVLVEVQEGLTRIEQENGKDVIKAAGATEWSTSEDKLTWTFKLRDYKWSDGKPVTAADYVYGIQRTLDSKTGSPYAFLLFPIKNASKVNSGKASIEELGVKAIDDKTVQFTLESPTAYFLDLTYFKVMHPQRKDIVEAAGERYGSEADTMVFSGPFKITEWVHNNQVVLEKNENYWDKDSVKLNKVTMKIIKEETSRMNELYNGSLDIAAVTKQEWIEKFNQTGKFNVLSSYDASTAYTFFNAKDKYFSNAKVRKAFIIAQDRAGAASTLFRGLADPALAWCPPAVQIGGEEYRTLNTEKPVQKLADEFKDPKALLSEGLKELGLDPDPAKHTFKYLESGTAARNREFAEFYQQNFKSALGVNVETEYVEWPIFQKRTDELDFQIASQAWTGDYNDPMTFFDMFMTGAGVVPTGWTNAEYDALIKEAQSSTDSKVRLEAFKKAEDILIYKEGIVSPTVFRKKNTYVAKYSNNVMTPLFGVSEFKYAYTNGRK</sequence>
<dbReference type="PROSITE" id="PS51257">
    <property type="entry name" value="PROKAR_LIPOPROTEIN"/>
    <property type="match status" value="1"/>
</dbReference>
<evidence type="ECO:0000256" key="5">
    <source>
        <dbReference type="SAM" id="SignalP"/>
    </source>
</evidence>
<keyword evidence="3" id="KW-0813">Transport</keyword>
<dbReference type="Gene3D" id="3.40.190.10">
    <property type="entry name" value="Periplasmic binding protein-like II"/>
    <property type="match status" value="1"/>
</dbReference>
<comment type="caution">
    <text evidence="7">The sequence shown here is derived from an EMBL/GenBank/DDBJ whole genome shotgun (WGS) entry which is preliminary data.</text>
</comment>
<reference evidence="7 8" key="1">
    <citation type="submission" date="2021-03" db="EMBL/GenBank/DDBJ databases">
        <title>Genomic Encyclopedia of Type Strains, Phase IV (KMG-IV): sequencing the most valuable type-strain genomes for metagenomic binning, comparative biology and taxonomic classification.</title>
        <authorList>
            <person name="Goeker M."/>
        </authorList>
    </citation>
    <scope>NUCLEOTIDE SEQUENCE [LARGE SCALE GENOMIC DNA]</scope>
    <source>
        <strain evidence="7 8">DSM 28650</strain>
    </source>
</reference>
<keyword evidence="4 5" id="KW-0732">Signal</keyword>
<feature type="domain" description="Solute-binding protein family 5" evidence="6">
    <location>
        <begin position="92"/>
        <end position="475"/>
    </location>
</feature>
<proteinExistence type="inferred from homology"/>
<dbReference type="InterPro" id="IPR000914">
    <property type="entry name" value="SBP_5_dom"/>
</dbReference>
<feature type="chain" id="PRO_5046267568" evidence="5">
    <location>
        <begin position="18"/>
        <end position="559"/>
    </location>
</feature>